<dbReference type="Pfam" id="PF05721">
    <property type="entry name" value="PhyH"/>
    <property type="match status" value="1"/>
</dbReference>
<keyword evidence="1" id="KW-0223">Dioxygenase</keyword>
<reference evidence="1 2" key="1">
    <citation type="submission" date="2016-10" db="EMBL/GenBank/DDBJ databases">
        <authorList>
            <person name="de Groot N.N."/>
        </authorList>
    </citation>
    <scope>NUCLEOTIDE SEQUENCE [LARGE SCALE GENOMIC DNA]</scope>
    <source>
        <strain evidence="1 2">DSM 22024</strain>
    </source>
</reference>
<dbReference type="SUPFAM" id="SSF51197">
    <property type="entry name" value="Clavaminate synthase-like"/>
    <property type="match status" value="1"/>
</dbReference>
<sequence length="338" mass="37792">MTTPATTPTTPATPATAARTADFLDSSALLDDPAALRARADEHGYLFFRGLLPVDDVLDLRRRFLQIVRRYGWLVDGTPVSDGIADVAAFDRVPREETAFCGVGITRAAYADIQRVREFHELAHHPRLLAVYRNLFGEDVLPHPRNIARVVIPGGVTRPTPPHQDFIHIQGTPRVWTAWFPLGDCPRELGGLSVLDGSHREGLMSYHAAEGAGGLEAYLCDLDLPWAQGDFAAGDVLTFSSHTVHRALPHAAIDRVRLSCDFRYQPAADPLHEGSLRVHCDVLGWDEVYADWPDPYAPATSGSGRSWSPGDVRWYWRDLNLRRSEWDESIRWQKDRIC</sequence>
<protein>
    <submittedName>
        <fullName evidence="1">Phytanoyl-CoA dioxygenase (PhyH)</fullName>
    </submittedName>
</protein>
<dbReference type="EMBL" id="LT629732">
    <property type="protein sequence ID" value="SDR68358.1"/>
    <property type="molecule type" value="Genomic_DNA"/>
</dbReference>
<proteinExistence type="predicted"/>
<dbReference type="InterPro" id="IPR008775">
    <property type="entry name" value="Phytyl_CoA_dOase-like"/>
</dbReference>
<name>A0A1H1L182_9ACTN</name>
<dbReference type="Proteomes" id="UP000198983">
    <property type="component" value="Chromosome I"/>
</dbReference>
<dbReference type="STRING" id="117157.SAMN04489717_0038"/>
<evidence type="ECO:0000313" key="1">
    <source>
        <dbReference type="EMBL" id="SDR68358.1"/>
    </source>
</evidence>
<dbReference type="GO" id="GO:0016706">
    <property type="term" value="F:2-oxoglutarate-dependent dioxygenase activity"/>
    <property type="evidence" value="ECO:0007669"/>
    <property type="project" value="UniProtKB-ARBA"/>
</dbReference>
<accession>A0A1H1L182</accession>
<dbReference type="Gene3D" id="2.60.120.620">
    <property type="entry name" value="q2cbj1_9rhob like domain"/>
    <property type="match status" value="1"/>
</dbReference>
<keyword evidence="1" id="KW-0560">Oxidoreductase</keyword>
<gene>
    <name evidence="1" type="ORF">SAMN04489717_0038</name>
</gene>
<dbReference type="RefSeq" id="WP_092649417.1">
    <property type="nucleotide sequence ID" value="NZ_LT629732.1"/>
</dbReference>
<dbReference type="AlphaFoldDB" id="A0A1H1L182"/>
<dbReference type="OrthoDB" id="183023at2"/>
<organism evidence="1 2">
    <name type="scientific">Actinopolymorpha singaporensis</name>
    <dbReference type="NCBI Taxonomy" id="117157"/>
    <lineage>
        <taxon>Bacteria</taxon>
        <taxon>Bacillati</taxon>
        <taxon>Actinomycetota</taxon>
        <taxon>Actinomycetes</taxon>
        <taxon>Propionibacteriales</taxon>
        <taxon>Actinopolymorphaceae</taxon>
        <taxon>Actinopolymorpha</taxon>
    </lineage>
</organism>
<dbReference type="PANTHER" id="PTHR40128:SF1">
    <property type="entry name" value="PHYTANOYL-COA HYDROXYLASE"/>
    <property type="match status" value="1"/>
</dbReference>
<dbReference type="PANTHER" id="PTHR40128">
    <property type="entry name" value="EXPRESSED PROTEIN"/>
    <property type="match status" value="1"/>
</dbReference>
<keyword evidence="2" id="KW-1185">Reference proteome</keyword>
<evidence type="ECO:0000313" key="2">
    <source>
        <dbReference type="Proteomes" id="UP000198983"/>
    </source>
</evidence>